<dbReference type="PANTHER" id="PTHR47074:SF11">
    <property type="entry name" value="REVERSE TRANSCRIPTASE-LIKE PROTEIN"/>
    <property type="match status" value="1"/>
</dbReference>
<dbReference type="PANTHER" id="PTHR47074">
    <property type="entry name" value="BNAC02G40300D PROTEIN"/>
    <property type="match status" value="1"/>
</dbReference>
<evidence type="ECO:0000313" key="2">
    <source>
        <dbReference type="Proteomes" id="UP001280121"/>
    </source>
</evidence>
<dbReference type="EMBL" id="JANJYI010000001">
    <property type="protein sequence ID" value="KAK2662317.1"/>
    <property type="molecule type" value="Genomic_DNA"/>
</dbReference>
<gene>
    <name evidence="1" type="ORF">Ddye_000891</name>
</gene>
<name>A0AAD9XMX9_9ROSI</name>
<evidence type="ECO:0000313" key="1">
    <source>
        <dbReference type="EMBL" id="KAK2662317.1"/>
    </source>
</evidence>
<keyword evidence="2" id="KW-1185">Reference proteome</keyword>
<dbReference type="Proteomes" id="UP001280121">
    <property type="component" value="Unassembled WGS sequence"/>
</dbReference>
<sequence length="153" mass="16495">MKGCHLSLPWRCISSTGGEGIPSHGAYVPPRAGFLHDFQATDCGFPKARAPKSLSPVWIAPILGSFKINTDAALDMKNNLVGLGVVVRDHQGMLDDPLVSSCFGVISFIPRDSNKGAHQLAKLALSLESDSVWMETVPPCVESFVLDDFPARF</sequence>
<dbReference type="InterPro" id="IPR052929">
    <property type="entry name" value="RNase_H-like_EbsB-rel"/>
</dbReference>
<accession>A0AAD9XMX9</accession>
<organism evidence="1 2">
    <name type="scientific">Dipteronia dyeriana</name>
    <dbReference type="NCBI Taxonomy" id="168575"/>
    <lineage>
        <taxon>Eukaryota</taxon>
        <taxon>Viridiplantae</taxon>
        <taxon>Streptophyta</taxon>
        <taxon>Embryophyta</taxon>
        <taxon>Tracheophyta</taxon>
        <taxon>Spermatophyta</taxon>
        <taxon>Magnoliopsida</taxon>
        <taxon>eudicotyledons</taxon>
        <taxon>Gunneridae</taxon>
        <taxon>Pentapetalae</taxon>
        <taxon>rosids</taxon>
        <taxon>malvids</taxon>
        <taxon>Sapindales</taxon>
        <taxon>Sapindaceae</taxon>
        <taxon>Hippocastanoideae</taxon>
        <taxon>Acereae</taxon>
        <taxon>Dipteronia</taxon>
    </lineage>
</organism>
<evidence type="ECO:0008006" key="3">
    <source>
        <dbReference type="Google" id="ProtNLM"/>
    </source>
</evidence>
<dbReference type="AlphaFoldDB" id="A0AAD9XMX9"/>
<protein>
    <recommendedName>
        <fullName evidence="3">RNase H type-1 domain-containing protein</fullName>
    </recommendedName>
</protein>
<comment type="caution">
    <text evidence="1">The sequence shown here is derived from an EMBL/GenBank/DDBJ whole genome shotgun (WGS) entry which is preliminary data.</text>
</comment>
<proteinExistence type="predicted"/>
<reference evidence="1" key="1">
    <citation type="journal article" date="2023" name="Plant J.">
        <title>Genome sequences and population genomics provide insights into the demographic history, inbreeding, and mutation load of two 'living fossil' tree species of Dipteronia.</title>
        <authorList>
            <person name="Feng Y."/>
            <person name="Comes H.P."/>
            <person name="Chen J."/>
            <person name="Zhu S."/>
            <person name="Lu R."/>
            <person name="Zhang X."/>
            <person name="Li P."/>
            <person name="Qiu J."/>
            <person name="Olsen K.M."/>
            <person name="Qiu Y."/>
        </authorList>
    </citation>
    <scope>NUCLEOTIDE SEQUENCE</scope>
    <source>
        <strain evidence="1">KIB01</strain>
    </source>
</reference>